<dbReference type="Proteomes" id="UP000254821">
    <property type="component" value="Unassembled WGS sequence"/>
</dbReference>
<proteinExistence type="predicted"/>
<dbReference type="EMBL" id="UGHP01000001">
    <property type="protein sequence ID" value="STQ81353.1"/>
    <property type="molecule type" value="Genomic_DNA"/>
</dbReference>
<accession>A0A377PPV8</accession>
<evidence type="ECO:0000313" key="1">
    <source>
        <dbReference type="EMBL" id="STQ81353.1"/>
    </source>
</evidence>
<organism evidence="1 2">
    <name type="scientific">Hafnia alvei</name>
    <dbReference type="NCBI Taxonomy" id="569"/>
    <lineage>
        <taxon>Bacteria</taxon>
        <taxon>Pseudomonadati</taxon>
        <taxon>Pseudomonadota</taxon>
        <taxon>Gammaproteobacteria</taxon>
        <taxon>Enterobacterales</taxon>
        <taxon>Hafniaceae</taxon>
        <taxon>Hafnia</taxon>
    </lineage>
</organism>
<evidence type="ECO:0000313" key="2">
    <source>
        <dbReference type="Proteomes" id="UP000254821"/>
    </source>
</evidence>
<protein>
    <submittedName>
        <fullName evidence="1">Uncharacterized protein</fullName>
    </submittedName>
</protein>
<dbReference type="AlphaFoldDB" id="A0A377PPV8"/>
<name>A0A377PPV8_HAFAL</name>
<dbReference type="RefSeq" id="WP_043494702.1">
    <property type="nucleotide sequence ID" value="NZ_CAUEKE010000001.1"/>
</dbReference>
<gene>
    <name evidence="1" type="ORF">NCTC8105_03533</name>
</gene>
<sequence>MNTPKRANGLPDKTRLEEEKKAIVAGVMALLPKLRAGEPNPQFNGKSRIEWSIDFRRNRGASFNPPLPPHMLRDYSLGEEYYDEMNTYHYTGAGAYRGD</sequence>
<reference evidence="1 2" key="1">
    <citation type="submission" date="2018-06" db="EMBL/GenBank/DDBJ databases">
        <authorList>
            <consortium name="Pathogen Informatics"/>
            <person name="Doyle S."/>
        </authorList>
    </citation>
    <scope>NUCLEOTIDE SEQUENCE [LARGE SCALE GENOMIC DNA]</scope>
    <source>
        <strain evidence="1 2">NCTC8105</strain>
    </source>
</reference>